<dbReference type="SUPFAM" id="SSF56112">
    <property type="entry name" value="Protein kinase-like (PK-like)"/>
    <property type="match status" value="1"/>
</dbReference>
<dbReference type="Proteomes" id="UP000772434">
    <property type="component" value="Unassembled WGS sequence"/>
</dbReference>
<dbReference type="OrthoDB" id="3053323at2759"/>
<dbReference type="AlphaFoldDB" id="A0A9P5PYB6"/>
<dbReference type="InterPro" id="IPR011009">
    <property type="entry name" value="Kinase-like_dom_sf"/>
</dbReference>
<dbReference type="PANTHER" id="PTHR38248">
    <property type="entry name" value="FUNK1 6"/>
    <property type="match status" value="1"/>
</dbReference>
<gene>
    <name evidence="2" type="ORF">BDP27DRAFT_1290654</name>
</gene>
<protein>
    <recommendedName>
        <fullName evidence="1">Fungal-type protein kinase domain-containing protein</fullName>
    </recommendedName>
</protein>
<dbReference type="EMBL" id="JADNRY010000026">
    <property type="protein sequence ID" value="KAF9072143.1"/>
    <property type="molecule type" value="Genomic_DNA"/>
</dbReference>
<comment type="caution">
    <text evidence="2">The sequence shown here is derived from an EMBL/GenBank/DDBJ whole genome shotgun (WGS) entry which is preliminary data.</text>
</comment>
<evidence type="ECO:0000259" key="1">
    <source>
        <dbReference type="Pfam" id="PF17667"/>
    </source>
</evidence>
<dbReference type="Pfam" id="PF17667">
    <property type="entry name" value="Pkinase_fungal"/>
    <property type="match status" value="1"/>
</dbReference>
<reference evidence="2" key="1">
    <citation type="submission" date="2020-11" db="EMBL/GenBank/DDBJ databases">
        <authorList>
            <consortium name="DOE Joint Genome Institute"/>
            <person name="Ahrendt S."/>
            <person name="Riley R."/>
            <person name="Andreopoulos W."/>
            <person name="Labutti K."/>
            <person name="Pangilinan J."/>
            <person name="Ruiz-Duenas F.J."/>
            <person name="Barrasa J.M."/>
            <person name="Sanchez-Garcia M."/>
            <person name="Camarero S."/>
            <person name="Miyauchi S."/>
            <person name="Serrano A."/>
            <person name="Linde D."/>
            <person name="Babiker R."/>
            <person name="Drula E."/>
            <person name="Ayuso-Fernandez I."/>
            <person name="Pacheco R."/>
            <person name="Padilla G."/>
            <person name="Ferreira P."/>
            <person name="Barriuso J."/>
            <person name="Kellner H."/>
            <person name="Castanera R."/>
            <person name="Alfaro M."/>
            <person name="Ramirez L."/>
            <person name="Pisabarro A.G."/>
            <person name="Kuo A."/>
            <person name="Tritt A."/>
            <person name="Lipzen A."/>
            <person name="He G."/>
            <person name="Yan M."/>
            <person name="Ng V."/>
            <person name="Cullen D."/>
            <person name="Martin F."/>
            <person name="Rosso M.-N."/>
            <person name="Henrissat B."/>
            <person name="Hibbett D."/>
            <person name="Martinez A.T."/>
            <person name="Grigoriev I.V."/>
        </authorList>
    </citation>
    <scope>NUCLEOTIDE SEQUENCE</scope>
    <source>
        <strain evidence="2">AH 40177</strain>
    </source>
</reference>
<sequence length="432" mass="49261">MAGLRGNPNLKALHKHFYGEVDVVYRVVVNLCTLYVYQPFTTTHLYPIGQGTRCFVAFDHENRHLVLLKDFWRNWKYDSEYETYKALECKGVSHVPHALAGEDIAGRFQQTKVLGIKLVHFRLVLDVVGEPLTKCISTHQFAQIISDALQAHYEAYRKAGVLHRDISSGNIIFFKSCGHLIDWERSIKVTGIPPAARTTERTGTWQFMSIKLLEDPDSPHQVCDDLESFFYVMFFMANRYASAPLTSIHMRAYRNNKFSWTGALNAFREGATGKRDTIGPGRILWGWNTLHFQKLINEIVIAVCVLYCPPEDLNVMFSPELLTAERNLESHEYMITCFSNALRDESWRATSPDWAEQEMATQFQSTEVICKKLKIGAEYEQFVTTRTEYYDIDSKEDSKEASGCAARKGEYQMLAPAFGEAQIPGDNNDLGG</sequence>
<name>A0A9P5PYB6_9AGAR</name>
<accession>A0A9P5PYB6</accession>
<evidence type="ECO:0000313" key="3">
    <source>
        <dbReference type="Proteomes" id="UP000772434"/>
    </source>
</evidence>
<feature type="domain" description="Fungal-type protein kinase" evidence="1">
    <location>
        <begin position="117"/>
        <end position="236"/>
    </location>
</feature>
<dbReference type="PANTHER" id="PTHR38248:SF2">
    <property type="entry name" value="FUNK1 11"/>
    <property type="match status" value="1"/>
</dbReference>
<proteinExistence type="predicted"/>
<keyword evidence="3" id="KW-1185">Reference proteome</keyword>
<organism evidence="2 3">
    <name type="scientific">Rhodocollybia butyracea</name>
    <dbReference type="NCBI Taxonomy" id="206335"/>
    <lineage>
        <taxon>Eukaryota</taxon>
        <taxon>Fungi</taxon>
        <taxon>Dikarya</taxon>
        <taxon>Basidiomycota</taxon>
        <taxon>Agaricomycotina</taxon>
        <taxon>Agaricomycetes</taxon>
        <taxon>Agaricomycetidae</taxon>
        <taxon>Agaricales</taxon>
        <taxon>Marasmiineae</taxon>
        <taxon>Omphalotaceae</taxon>
        <taxon>Rhodocollybia</taxon>
    </lineage>
</organism>
<dbReference type="InterPro" id="IPR040976">
    <property type="entry name" value="Pkinase_fungal"/>
</dbReference>
<dbReference type="Gene3D" id="1.10.510.10">
    <property type="entry name" value="Transferase(Phosphotransferase) domain 1"/>
    <property type="match status" value="1"/>
</dbReference>
<evidence type="ECO:0000313" key="2">
    <source>
        <dbReference type="EMBL" id="KAF9072143.1"/>
    </source>
</evidence>